<evidence type="ECO:0000256" key="14">
    <source>
        <dbReference type="PIRSR" id="PIRSR004911-1"/>
    </source>
</evidence>
<evidence type="ECO:0000256" key="6">
    <source>
        <dbReference type="ARBA" id="ARBA00022485"/>
    </source>
</evidence>
<dbReference type="SFLD" id="SFLDS00029">
    <property type="entry name" value="Radical_SAM"/>
    <property type="match status" value="1"/>
</dbReference>
<gene>
    <name evidence="18" type="ORF">BJI67_09275</name>
</gene>
<comment type="cofactor">
    <cofactor evidence="2 15">
        <name>pyridoxal 5'-phosphate</name>
        <dbReference type="ChEBI" id="CHEBI:597326"/>
    </cofactor>
</comment>
<dbReference type="SFLD" id="SFLDG01070">
    <property type="entry name" value="PLP-dependent"/>
    <property type="match status" value="1"/>
</dbReference>
<evidence type="ECO:0000256" key="3">
    <source>
        <dbReference type="ARBA" id="ARBA00001966"/>
    </source>
</evidence>
<dbReference type="PIRSF" id="PIRSF004911">
    <property type="entry name" value="DUF160"/>
    <property type="match status" value="1"/>
</dbReference>
<keyword evidence="9 15" id="KW-0663">Pyridoxal phosphate</keyword>
<dbReference type="GO" id="GO:0051539">
    <property type="term" value="F:4 iron, 4 sulfur cluster binding"/>
    <property type="evidence" value="ECO:0007669"/>
    <property type="project" value="UniProtKB-KW"/>
</dbReference>
<feature type="binding site" evidence="14">
    <location>
        <position position="123"/>
    </location>
    <ligand>
        <name>[4Fe-4S] cluster</name>
        <dbReference type="ChEBI" id="CHEBI:49883"/>
        <note>4Fe-4S-S-AdoMet</note>
    </ligand>
</feature>
<feature type="region of interest" description="Disordered" evidence="16">
    <location>
        <begin position="331"/>
        <end position="352"/>
    </location>
</feature>
<evidence type="ECO:0000256" key="2">
    <source>
        <dbReference type="ARBA" id="ARBA00001933"/>
    </source>
</evidence>
<evidence type="ECO:0000259" key="17">
    <source>
        <dbReference type="PROSITE" id="PS51918"/>
    </source>
</evidence>
<dbReference type="RefSeq" id="WP_070072797.1">
    <property type="nucleotide sequence ID" value="NZ_CP017448.1"/>
</dbReference>
<keyword evidence="7" id="KW-0949">S-adenosyl-L-methionine</keyword>
<dbReference type="PANTHER" id="PTHR30538">
    <property type="entry name" value="LYSINE 2,3-AMINOMUTASE-RELATED"/>
    <property type="match status" value="1"/>
</dbReference>
<dbReference type="EMBL" id="CP017448">
    <property type="protein sequence ID" value="AOV17229.1"/>
    <property type="molecule type" value="Genomic_DNA"/>
</dbReference>
<dbReference type="NCBIfam" id="TIGR00238">
    <property type="entry name" value="KamA family radical SAM protein"/>
    <property type="match status" value="1"/>
</dbReference>
<keyword evidence="8 14" id="KW-0479">Metal-binding</keyword>
<sequence>MIPLTPHAIQDPDDALAPWRRAMRDAVRDPFELLRLVELPATTIGDAAAAREFPLLAPLGYIARMRRGDPNDPLLLQVLPQAAETAEVPGFITDPVGDLQALSAPGLLHKYHGRALIVATGACAVHCRYCFRRHFPYAESGASHGRLERLIEALRQHPEIDEIILSGGDPLMLDDEKLSAWVKALEELPQLRRLRLHSRMPVILPERVDEALLGWICSTRLQVVCVIHCNHANELDHDVGEALNRLRMAGVSLLNQSVLLRDINDTTETLASLSLRLFEFGVLPYYLHLLDPVAGAAHFNIPETHAREIMHNLRASLPGYLVPRLVREEAGKSGKTDIPPLDTGTRLQPESG</sequence>
<dbReference type="InterPro" id="IPR058240">
    <property type="entry name" value="rSAM_sf"/>
</dbReference>
<comment type="similarity">
    <text evidence="4">Belongs to the radical SAM superfamily. KamA family.</text>
</comment>
<dbReference type="SFLD" id="SFLDF00314">
    <property type="entry name" value="L-lysine_2_3-aminomutase_(yjeK"/>
    <property type="match status" value="1"/>
</dbReference>
<organism evidence="18 19">
    <name type="scientific">Acidihalobacter aeolianus</name>
    <dbReference type="NCBI Taxonomy" id="2792603"/>
    <lineage>
        <taxon>Bacteria</taxon>
        <taxon>Pseudomonadati</taxon>
        <taxon>Pseudomonadota</taxon>
        <taxon>Gammaproteobacteria</taxon>
        <taxon>Chromatiales</taxon>
        <taxon>Ectothiorhodospiraceae</taxon>
        <taxon>Acidihalobacter</taxon>
    </lineage>
</organism>
<feature type="modified residue" description="N6-(pyridoxal phosphate)lysine" evidence="15">
    <location>
        <position position="335"/>
    </location>
</feature>
<reference evidence="18 19" key="1">
    <citation type="submission" date="2016-09" db="EMBL/GenBank/DDBJ databases">
        <title>Acidihalobacter prosperus V6 (DSM14174).</title>
        <authorList>
            <person name="Khaleque H.N."/>
            <person name="Ramsay J.P."/>
            <person name="Murphy R.J.T."/>
            <person name="Kaksonen A.H."/>
            <person name="Boxall N.J."/>
            <person name="Watkin E.L.J."/>
        </authorList>
    </citation>
    <scope>NUCLEOTIDE SEQUENCE [LARGE SCALE GENOMIC DNA]</scope>
    <source>
        <strain evidence="18 19">V6</strain>
    </source>
</reference>
<keyword evidence="12" id="KW-0413">Isomerase</keyword>
<dbReference type="InterPro" id="IPR022462">
    <property type="entry name" value="EpmB"/>
</dbReference>
<evidence type="ECO:0000313" key="18">
    <source>
        <dbReference type="EMBL" id="AOV17229.1"/>
    </source>
</evidence>
<name>A0A1D8K8C9_9GAMM</name>
<comment type="cofactor">
    <cofactor evidence="3">
        <name>[4Fe-4S] cluster</name>
        <dbReference type="ChEBI" id="CHEBI:49883"/>
    </cofactor>
</comment>
<evidence type="ECO:0000256" key="4">
    <source>
        <dbReference type="ARBA" id="ARBA00008703"/>
    </source>
</evidence>
<keyword evidence="10" id="KW-0408">Iron</keyword>
<dbReference type="Proteomes" id="UP000095342">
    <property type="component" value="Chromosome"/>
</dbReference>
<dbReference type="InterPro" id="IPR013785">
    <property type="entry name" value="Aldolase_TIM"/>
</dbReference>
<evidence type="ECO:0000256" key="10">
    <source>
        <dbReference type="ARBA" id="ARBA00023004"/>
    </source>
</evidence>
<dbReference type="PROSITE" id="PS51918">
    <property type="entry name" value="RADICAL_SAM"/>
    <property type="match status" value="1"/>
</dbReference>
<dbReference type="GO" id="GO:0046872">
    <property type="term" value="F:metal ion binding"/>
    <property type="evidence" value="ECO:0007669"/>
    <property type="project" value="UniProtKB-KW"/>
</dbReference>
<evidence type="ECO:0000313" key="19">
    <source>
        <dbReference type="Proteomes" id="UP000095342"/>
    </source>
</evidence>
<evidence type="ECO:0000256" key="5">
    <source>
        <dbReference type="ARBA" id="ARBA00022363"/>
    </source>
</evidence>
<dbReference type="Pfam" id="PF04055">
    <property type="entry name" value="Radical_SAM"/>
    <property type="match status" value="1"/>
</dbReference>
<evidence type="ECO:0000256" key="11">
    <source>
        <dbReference type="ARBA" id="ARBA00023014"/>
    </source>
</evidence>
<dbReference type="SUPFAM" id="SSF102114">
    <property type="entry name" value="Radical SAM enzymes"/>
    <property type="match status" value="1"/>
</dbReference>
<accession>A0A1D8K8C9</accession>
<evidence type="ECO:0000256" key="9">
    <source>
        <dbReference type="ARBA" id="ARBA00022898"/>
    </source>
</evidence>
<keyword evidence="11 14" id="KW-0411">Iron-sulfur</keyword>
<evidence type="ECO:0000256" key="7">
    <source>
        <dbReference type="ARBA" id="ARBA00022691"/>
    </source>
</evidence>
<evidence type="ECO:0000256" key="1">
    <source>
        <dbReference type="ARBA" id="ARBA00001352"/>
    </source>
</evidence>
<evidence type="ECO:0000256" key="8">
    <source>
        <dbReference type="ARBA" id="ARBA00022723"/>
    </source>
</evidence>
<evidence type="ECO:0000256" key="16">
    <source>
        <dbReference type="SAM" id="MobiDB-lite"/>
    </source>
</evidence>
<feature type="binding site" evidence="14">
    <location>
        <position position="130"/>
    </location>
    <ligand>
        <name>[4Fe-4S] cluster</name>
        <dbReference type="ChEBI" id="CHEBI:49883"/>
        <note>4Fe-4S-S-AdoMet</note>
    </ligand>
</feature>
<dbReference type="InterPro" id="IPR003739">
    <property type="entry name" value="Lys_aminomutase/Glu_NH3_mut"/>
</dbReference>
<dbReference type="NCBIfam" id="TIGR03821">
    <property type="entry name" value="EFP_modif_epmB"/>
    <property type="match status" value="1"/>
</dbReference>
<comment type="catalytic activity">
    <reaction evidence="1">
        <text>L-lysine = D-beta-lysine</text>
        <dbReference type="Rhea" id="RHEA:44148"/>
        <dbReference type="ChEBI" id="CHEBI:32551"/>
        <dbReference type="ChEBI" id="CHEBI:84138"/>
    </reaction>
</comment>
<proteinExistence type="inferred from homology"/>
<dbReference type="AlphaFoldDB" id="A0A1D8K8C9"/>
<dbReference type="CDD" id="cd01335">
    <property type="entry name" value="Radical_SAM"/>
    <property type="match status" value="1"/>
</dbReference>
<evidence type="ECO:0000256" key="13">
    <source>
        <dbReference type="ARBA" id="ARBA00030756"/>
    </source>
</evidence>
<keyword evidence="19" id="KW-1185">Reference proteome</keyword>
<evidence type="ECO:0000256" key="12">
    <source>
        <dbReference type="ARBA" id="ARBA00023235"/>
    </source>
</evidence>
<dbReference type="GO" id="GO:0016853">
    <property type="term" value="F:isomerase activity"/>
    <property type="evidence" value="ECO:0007669"/>
    <property type="project" value="UniProtKB-KW"/>
</dbReference>
<evidence type="ECO:0000256" key="15">
    <source>
        <dbReference type="PIRSR" id="PIRSR603739-50"/>
    </source>
</evidence>
<dbReference type="KEGG" id="aaeo:BJI67_09275"/>
<dbReference type="PANTHER" id="PTHR30538:SF1">
    <property type="entry name" value="L-LYSINE 2,3-AMINOMUTASE"/>
    <property type="match status" value="1"/>
</dbReference>
<keyword evidence="6 14" id="KW-0004">4Fe-4S</keyword>
<dbReference type="InterPro" id="IPR007197">
    <property type="entry name" value="rSAM"/>
</dbReference>
<feature type="binding site" evidence="14">
    <location>
        <position position="127"/>
    </location>
    <ligand>
        <name>[4Fe-4S] cluster</name>
        <dbReference type="ChEBI" id="CHEBI:49883"/>
        <note>4Fe-4S-S-AdoMet</note>
    </ligand>
</feature>
<protein>
    <recommendedName>
        <fullName evidence="5">L-lysine 2,3-aminomutase</fullName>
    </recommendedName>
    <alternativeName>
        <fullName evidence="13">EF-P post-translational modification enzyme B</fullName>
    </alternativeName>
</protein>
<dbReference type="Gene3D" id="3.20.20.70">
    <property type="entry name" value="Aldolase class I"/>
    <property type="match status" value="1"/>
</dbReference>
<feature type="domain" description="Radical SAM core" evidence="17">
    <location>
        <begin position="109"/>
        <end position="332"/>
    </location>
</feature>